<evidence type="ECO:0000313" key="2">
    <source>
        <dbReference type="Proteomes" id="UP000031465"/>
    </source>
</evidence>
<sequence length="605" mass="69782">MKSLTDRPYVMKNEDGKKQIPPHSLSHVVDILKTAIKKIDIFTQPEASSLEVKEDGSLIAKKKNRLEKFLGFAKSFMGPLLFATIRHQQEKKLYDLKQQILQARDVLQSHSSLIEKLKTGDSSQQKLANSALEAIQRYNSILKKDYKSLARYDFYNYERNNLLSDKEIKGQLIQLPHTVSIKYDASVYSDKTKTTLKELGIAFQANTFKKTHAVKQTTHKKAEQFMLDTFRMKAIRMIQSHLPQSYSTAEILQLITQSPINLELENDLVLIRQQLTIGPGSIIILFGSFKQSSDLMSMPIIDHIQLSSEATHSGFPYPSQHCGWALIDELVHAYTLRTEQIPLYRQIESRKKKLSQLLLFDLDYIAKSYQQFKLKRENFDKNKAIILPLHRQLQEAILKGCFLFTENNKKILSIFYEKIHSSVSPFDLLTSLQEEITRKFIQYPAKLLEDEWLEGNQTLLRKGTPAERFQQAKTILETSREQMLSDISDLEENDISAYIRLIGSALGKASQNILLQYFSEKIGYAPPMLSDFERKVQLCAFEQLLVFLDDMEKPIDPTTDFIQDLIQKTQKDLAIFTQTIDELPAEALINELEIYFNSRYNSIVK</sequence>
<protein>
    <submittedName>
        <fullName evidence="1">Uncharacterized protein</fullName>
    </submittedName>
</protein>
<dbReference type="PATRIC" id="fig|362787.3.peg.183"/>
<comment type="caution">
    <text evidence="1">The sequence shown here is derived from an EMBL/GenBank/DDBJ whole genome shotgun (WGS) entry which is preliminary data.</text>
</comment>
<reference evidence="1 2" key="1">
    <citation type="journal article" date="2014" name="Mol. Biol. Evol.">
        <title>Massive expansion of Ubiquitination-related gene families within the Chlamydiae.</title>
        <authorList>
            <person name="Domman D."/>
            <person name="Collingro A."/>
            <person name="Lagkouvardos I."/>
            <person name="Gehre L."/>
            <person name="Weinmaier T."/>
            <person name="Rattei T."/>
            <person name="Subtil A."/>
            <person name="Horn M."/>
        </authorList>
    </citation>
    <scope>NUCLEOTIDE SEQUENCE [LARGE SCALE GENOMIC DNA]</scope>
    <source>
        <strain evidence="1 2">EI2</strain>
    </source>
</reference>
<organism evidence="1 2">
    <name type="scientific">Candidatus Protochlamydia amoebophila</name>
    <dbReference type="NCBI Taxonomy" id="362787"/>
    <lineage>
        <taxon>Bacteria</taxon>
        <taxon>Pseudomonadati</taxon>
        <taxon>Chlamydiota</taxon>
        <taxon>Chlamydiia</taxon>
        <taxon>Parachlamydiales</taxon>
        <taxon>Parachlamydiaceae</taxon>
        <taxon>Candidatus Protochlamydia</taxon>
    </lineage>
</organism>
<proteinExistence type="predicted"/>
<dbReference type="AlphaFoldDB" id="A0A0C1JSS6"/>
<dbReference type="RefSeq" id="WP_162180792.1">
    <property type="nucleotide sequence ID" value="NZ_JSAN01000014.1"/>
</dbReference>
<dbReference type="EMBL" id="JSAN01000014">
    <property type="protein sequence ID" value="KIC74165.1"/>
    <property type="molecule type" value="Genomic_DNA"/>
</dbReference>
<gene>
    <name evidence="1" type="ORF">DB44_AP00190</name>
</gene>
<name>A0A0C1JSS6_9BACT</name>
<evidence type="ECO:0000313" key="1">
    <source>
        <dbReference type="EMBL" id="KIC74165.1"/>
    </source>
</evidence>
<accession>A0A0C1JSS6</accession>
<dbReference type="Proteomes" id="UP000031465">
    <property type="component" value="Unassembled WGS sequence"/>
</dbReference>